<dbReference type="AlphaFoldDB" id="A0A0A9GG99"/>
<dbReference type="EMBL" id="GBRH01175412">
    <property type="protein sequence ID" value="JAE22484.1"/>
    <property type="molecule type" value="Transcribed_RNA"/>
</dbReference>
<sequence>MWAPPSASRQTSPSSSLQRGVPLKGSYLWDFTTES</sequence>
<name>A0A0A9GG99_ARUDO</name>
<reference evidence="2" key="2">
    <citation type="journal article" date="2015" name="Data Brief">
        <title>Shoot transcriptome of the giant reed, Arundo donax.</title>
        <authorList>
            <person name="Barrero R.A."/>
            <person name="Guerrero F.D."/>
            <person name="Moolhuijzen P."/>
            <person name="Goolsby J.A."/>
            <person name="Tidwell J."/>
            <person name="Bellgard S.E."/>
            <person name="Bellgard M.I."/>
        </authorList>
    </citation>
    <scope>NUCLEOTIDE SEQUENCE</scope>
    <source>
        <tissue evidence="2">Shoot tissue taken approximately 20 cm above the soil surface</tissue>
    </source>
</reference>
<accession>A0A0A9GG99</accession>
<protein>
    <submittedName>
        <fullName evidence="2">TUBGCP5</fullName>
    </submittedName>
</protein>
<evidence type="ECO:0000313" key="2">
    <source>
        <dbReference type="EMBL" id="JAE22484.1"/>
    </source>
</evidence>
<feature type="compositionally biased region" description="Low complexity" evidence="1">
    <location>
        <begin position="1"/>
        <end position="16"/>
    </location>
</feature>
<proteinExistence type="predicted"/>
<evidence type="ECO:0000256" key="1">
    <source>
        <dbReference type="SAM" id="MobiDB-lite"/>
    </source>
</evidence>
<reference evidence="2" key="1">
    <citation type="submission" date="2014-09" db="EMBL/GenBank/DDBJ databases">
        <authorList>
            <person name="Magalhaes I.L.F."/>
            <person name="Oliveira U."/>
            <person name="Santos F.R."/>
            <person name="Vidigal T.H.D.A."/>
            <person name="Brescovit A.D."/>
            <person name="Santos A.J."/>
        </authorList>
    </citation>
    <scope>NUCLEOTIDE SEQUENCE</scope>
    <source>
        <tissue evidence="2">Shoot tissue taken approximately 20 cm above the soil surface</tissue>
    </source>
</reference>
<feature type="region of interest" description="Disordered" evidence="1">
    <location>
        <begin position="1"/>
        <end position="21"/>
    </location>
</feature>
<organism evidence="2">
    <name type="scientific">Arundo donax</name>
    <name type="common">Giant reed</name>
    <name type="synonym">Donax arundinaceus</name>
    <dbReference type="NCBI Taxonomy" id="35708"/>
    <lineage>
        <taxon>Eukaryota</taxon>
        <taxon>Viridiplantae</taxon>
        <taxon>Streptophyta</taxon>
        <taxon>Embryophyta</taxon>
        <taxon>Tracheophyta</taxon>
        <taxon>Spermatophyta</taxon>
        <taxon>Magnoliopsida</taxon>
        <taxon>Liliopsida</taxon>
        <taxon>Poales</taxon>
        <taxon>Poaceae</taxon>
        <taxon>PACMAD clade</taxon>
        <taxon>Arundinoideae</taxon>
        <taxon>Arundineae</taxon>
        <taxon>Arundo</taxon>
    </lineage>
</organism>